<organism evidence="1">
    <name type="scientific">Nonomuraea gerenzanensis</name>
    <dbReference type="NCBI Taxonomy" id="93944"/>
    <lineage>
        <taxon>Bacteria</taxon>
        <taxon>Bacillati</taxon>
        <taxon>Actinomycetota</taxon>
        <taxon>Actinomycetes</taxon>
        <taxon>Streptosporangiales</taxon>
        <taxon>Streptosporangiaceae</taxon>
        <taxon>Nonomuraea</taxon>
    </lineage>
</organism>
<dbReference type="RefSeq" id="WP_225271126.1">
    <property type="nucleotide sequence ID" value="NZ_CP084058.1"/>
</dbReference>
<protein>
    <submittedName>
        <fullName evidence="1">Uncharacterized protein</fullName>
    </submittedName>
</protein>
<dbReference type="EMBL" id="LT559118">
    <property type="protein sequence ID" value="SBO91785.1"/>
    <property type="molecule type" value="Genomic_DNA"/>
</dbReference>
<dbReference type="AlphaFoldDB" id="A0A1M4DYY2"/>
<name>A0A1M4DYY2_9ACTN</name>
<proteinExistence type="predicted"/>
<evidence type="ECO:0000313" key="1">
    <source>
        <dbReference type="EMBL" id="SBO91785.1"/>
    </source>
</evidence>
<gene>
    <name evidence="1" type="ORF">BN4615_P1299</name>
</gene>
<sequence>MTLSPYIYVTVSLRPDQPSRFSIAFCSVELRARAWLGESGRPCFDLDTSAASVTVSTSGPVTDDDLTVAREIFNAAARYLADCERLHSGESGKATDGEAA</sequence>
<accession>A0A1M4DYY2</accession>
<reference evidence="1" key="1">
    <citation type="submission" date="2016-04" db="EMBL/GenBank/DDBJ databases">
        <authorList>
            <person name="Evans L.H."/>
            <person name="Alamgir A."/>
            <person name="Owens N."/>
            <person name="Weber N.D."/>
            <person name="Virtaneva K."/>
            <person name="Barbian K."/>
            <person name="Babar A."/>
            <person name="Rosenke K."/>
        </authorList>
    </citation>
    <scope>NUCLEOTIDE SEQUENCE</scope>
    <source>
        <strain evidence="1">Nono1</strain>
    </source>
</reference>